<name>A0A820FTM0_9BILA</name>
<dbReference type="EMBL" id="CAJOAX010036268">
    <property type="protein sequence ID" value="CAF4265302.1"/>
    <property type="molecule type" value="Genomic_DNA"/>
</dbReference>
<sequence length="12" mass="1407">MSQHELHGDPKK</sequence>
<gene>
    <name evidence="1" type="ORF">OTI717_LOCUS40911</name>
</gene>
<protein>
    <submittedName>
        <fullName evidence="1">Uncharacterized protein</fullName>
    </submittedName>
</protein>
<reference evidence="1" key="1">
    <citation type="submission" date="2021-02" db="EMBL/GenBank/DDBJ databases">
        <authorList>
            <person name="Nowell W R."/>
        </authorList>
    </citation>
    <scope>NUCLEOTIDE SEQUENCE</scope>
</reference>
<dbReference type="Proteomes" id="UP000663823">
    <property type="component" value="Unassembled WGS sequence"/>
</dbReference>
<feature type="non-terminal residue" evidence="1">
    <location>
        <position position="12"/>
    </location>
</feature>
<accession>A0A820FTM0</accession>
<proteinExistence type="predicted"/>
<evidence type="ECO:0000313" key="2">
    <source>
        <dbReference type="Proteomes" id="UP000663823"/>
    </source>
</evidence>
<evidence type="ECO:0000313" key="1">
    <source>
        <dbReference type="EMBL" id="CAF4265302.1"/>
    </source>
</evidence>
<comment type="caution">
    <text evidence="1">The sequence shown here is derived from an EMBL/GenBank/DDBJ whole genome shotgun (WGS) entry which is preliminary data.</text>
</comment>
<organism evidence="1 2">
    <name type="scientific">Rotaria sordida</name>
    <dbReference type="NCBI Taxonomy" id="392033"/>
    <lineage>
        <taxon>Eukaryota</taxon>
        <taxon>Metazoa</taxon>
        <taxon>Spiralia</taxon>
        <taxon>Gnathifera</taxon>
        <taxon>Rotifera</taxon>
        <taxon>Eurotatoria</taxon>
        <taxon>Bdelloidea</taxon>
        <taxon>Philodinida</taxon>
        <taxon>Philodinidae</taxon>
        <taxon>Rotaria</taxon>
    </lineage>
</organism>